<sequence length="222" mass="24701">MVAKEGEEQRREAREGVGLQEADRKGKVGERMGRKGTGGAGVAARRGPLRRPGGAGGERGFKPGMVINEEVSVIIERTPCLPSSERQLNLTFLSCKWLLAANKTILVKPIAELEAEEASQADSRMIWENARSQRAWHKTRRIDEEGKKIFHSADEASRGDLDDHEDYSERGQFLTLFPLSSRIIKPDNGLMFQGPQLTRMKSAVLLPRQDVRLLSLLLGGRD</sequence>
<keyword evidence="3" id="KW-1185">Reference proteome</keyword>
<accession>A0A5P1FIR6</accession>
<dbReference type="Proteomes" id="UP000243459">
    <property type="component" value="Chromosome 2"/>
</dbReference>
<feature type="compositionally biased region" description="Low complexity" evidence="1">
    <location>
        <begin position="42"/>
        <end position="52"/>
    </location>
</feature>
<dbReference type="AlphaFoldDB" id="A0A5P1FIR6"/>
<dbReference type="EMBL" id="CM007382">
    <property type="protein sequence ID" value="ONK78218.1"/>
    <property type="molecule type" value="Genomic_DNA"/>
</dbReference>
<protein>
    <submittedName>
        <fullName evidence="2">Uncharacterized protein</fullName>
    </submittedName>
</protein>
<feature type="region of interest" description="Disordered" evidence="1">
    <location>
        <begin position="1"/>
        <end position="62"/>
    </location>
</feature>
<evidence type="ECO:0000256" key="1">
    <source>
        <dbReference type="SAM" id="MobiDB-lite"/>
    </source>
</evidence>
<name>A0A5P1FIR6_ASPOF</name>
<proteinExistence type="predicted"/>
<reference evidence="3" key="1">
    <citation type="journal article" date="2017" name="Nat. Commun.">
        <title>The asparagus genome sheds light on the origin and evolution of a young Y chromosome.</title>
        <authorList>
            <person name="Harkess A."/>
            <person name="Zhou J."/>
            <person name="Xu C."/>
            <person name="Bowers J.E."/>
            <person name="Van der Hulst R."/>
            <person name="Ayyampalayam S."/>
            <person name="Mercati F."/>
            <person name="Riccardi P."/>
            <person name="McKain M.R."/>
            <person name="Kakrana A."/>
            <person name="Tang H."/>
            <person name="Ray J."/>
            <person name="Groenendijk J."/>
            <person name="Arikit S."/>
            <person name="Mathioni S.M."/>
            <person name="Nakano M."/>
            <person name="Shan H."/>
            <person name="Telgmann-Rauber A."/>
            <person name="Kanno A."/>
            <person name="Yue Z."/>
            <person name="Chen H."/>
            <person name="Li W."/>
            <person name="Chen Y."/>
            <person name="Xu X."/>
            <person name="Zhang Y."/>
            <person name="Luo S."/>
            <person name="Chen H."/>
            <person name="Gao J."/>
            <person name="Mao Z."/>
            <person name="Pires J.C."/>
            <person name="Luo M."/>
            <person name="Kudrna D."/>
            <person name="Wing R.A."/>
            <person name="Meyers B.C."/>
            <person name="Yi K."/>
            <person name="Kong H."/>
            <person name="Lavrijsen P."/>
            <person name="Sunseri F."/>
            <person name="Falavigna A."/>
            <person name="Ye Y."/>
            <person name="Leebens-Mack J.H."/>
            <person name="Chen G."/>
        </authorList>
    </citation>
    <scope>NUCLEOTIDE SEQUENCE [LARGE SCALE GENOMIC DNA]</scope>
    <source>
        <strain evidence="3">cv. DH0086</strain>
    </source>
</reference>
<gene>
    <name evidence="2" type="ORF">A4U43_C02F15850</name>
</gene>
<feature type="compositionally biased region" description="Basic and acidic residues" evidence="1">
    <location>
        <begin position="1"/>
        <end position="33"/>
    </location>
</feature>
<organism evidence="2 3">
    <name type="scientific">Asparagus officinalis</name>
    <name type="common">Garden asparagus</name>
    <dbReference type="NCBI Taxonomy" id="4686"/>
    <lineage>
        <taxon>Eukaryota</taxon>
        <taxon>Viridiplantae</taxon>
        <taxon>Streptophyta</taxon>
        <taxon>Embryophyta</taxon>
        <taxon>Tracheophyta</taxon>
        <taxon>Spermatophyta</taxon>
        <taxon>Magnoliopsida</taxon>
        <taxon>Liliopsida</taxon>
        <taxon>Asparagales</taxon>
        <taxon>Asparagaceae</taxon>
        <taxon>Asparagoideae</taxon>
        <taxon>Asparagus</taxon>
    </lineage>
</organism>
<evidence type="ECO:0000313" key="2">
    <source>
        <dbReference type="EMBL" id="ONK78218.1"/>
    </source>
</evidence>
<evidence type="ECO:0000313" key="3">
    <source>
        <dbReference type="Proteomes" id="UP000243459"/>
    </source>
</evidence>
<dbReference type="Gramene" id="ONK78218">
    <property type="protein sequence ID" value="ONK78218"/>
    <property type="gene ID" value="A4U43_C02F15850"/>
</dbReference>